<dbReference type="GO" id="GO:0003677">
    <property type="term" value="F:DNA binding"/>
    <property type="evidence" value="ECO:0007669"/>
    <property type="project" value="UniProtKB-KW"/>
</dbReference>
<dbReference type="InterPro" id="IPR001387">
    <property type="entry name" value="Cro/C1-type_HTH"/>
</dbReference>
<accession>C0XIK3</accession>
<dbReference type="Pfam" id="PF13443">
    <property type="entry name" value="HTH_26"/>
    <property type="match status" value="1"/>
</dbReference>
<protein>
    <submittedName>
        <fullName evidence="2">DNA-binding helix-turn-helix protein</fullName>
    </submittedName>
</protein>
<dbReference type="PROSITE" id="PS50943">
    <property type="entry name" value="HTH_CROC1"/>
    <property type="match status" value="1"/>
</dbReference>
<evidence type="ECO:0000313" key="3">
    <source>
        <dbReference type="Proteomes" id="UP000003752"/>
    </source>
</evidence>
<dbReference type="CDD" id="cd00093">
    <property type="entry name" value="HTH_XRE"/>
    <property type="match status" value="1"/>
</dbReference>
<dbReference type="SUPFAM" id="SSF47413">
    <property type="entry name" value="lambda repressor-like DNA-binding domains"/>
    <property type="match status" value="1"/>
</dbReference>
<dbReference type="HOGENOM" id="CLU_949256_0_0_9"/>
<dbReference type="Gene3D" id="1.10.260.40">
    <property type="entry name" value="lambda repressor-like DNA-binding domains"/>
    <property type="match status" value="1"/>
</dbReference>
<proteinExistence type="predicted"/>
<dbReference type="Proteomes" id="UP000003752">
    <property type="component" value="Unassembled WGS sequence"/>
</dbReference>
<keyword evidence="3" id="KW-1185">Reference proteome</keyword>
<comment type="caution">
    <text evidence="2">The sequence shown here is derived from an EMBL/GenBank/DDBJ whole genome shotgun (WGS) entry which is preliminary data.</text>
</comment>
<dbReference type="SMART" id="SM00530">
    <property type="entry name" value="HTH_XRE"/>
    <property type="match status" value="1"/>
</dbReference>
<keyword evidence="2" id="KW-0238">DNA-binding</keyword>
<evidence type="ECO:0000313" key="2">
    <source>
        <dbReference type="EMBL" id="EEI24773.1"/>
    </source>
</evidence>
<name>C0XIK3_LENH9</name>
<dbReference type="InterPro" id="IPR010982">
    <property type="entry name" value="Lambda_DNA-bd_dom_sf"/>
</dbReference>
<organism evidence="2 3">
    <name type="scientific">Lentilactobacillus hilgardii (strain ATCC 8290 / DSM 20176 / CCUG 30140 / JCM 1155 / KCTC 3500 / NBRC 15886 / NCIMB 8040 / NRRL B-1843 / 9)</name>
    <dbReference type="NCBI Taxonomy" id="1423757"/>
    <lineage>
        <taxon>Bacteria</taxon>
        <taxon>Bacillati</taxon>
        <taxon>Bacillota</taxon>
        <taxon>Bacilli</taxon>
        <taxon>Lactobacillales</taxon>
        <taxon>Lactobacillaceae</taxon>
        <taxon>Lentilactobacillus</taxon>
    </lineage>
</organism>
<dbReference type="PATRIC" id="fig|1423757.3.peg.2296"/>
<sequence length="293" mass="33687">MQFGGNCLITVNLKRYVDASKISINRLSKITGISRPTLTNIYNGKSKGIQFDTLETLCTFFNIGISELISRTIPTEKFQFIELSGEKINTDENRIVGIQYERTLNNKTDLEVAIFIVSFNKIESERLTEGLNTSKNNLLKKNLSFSLEWVNKQDIDLLKNKINQSVLHEIRVNNMLMNFGETVGLFKSLKKSLMAYIGKQIIMNFISNSNIDIDSKTRYQIIINWNLGTESALNPEKYHFEYMAFSGMVISMDDESDGIEQQYEQEHTIEDDTFRQITHPNLTKLSDKQHKGK</sequence>
<gene>
    <name evidence="2" type="ORF">HMPREF0519_1064</name>
</gene>
<reference evidence="2 3" key="1">
    <citation type="submission" date="2009-01" db="EMBL/GenBank/DDBJ databases">
        <authorList>
            <person name="Qin X."/>
            <person name="Bachman B."/>
            <person name="Battles P."/>
            <person name="Bell A."/>
            <person name="Bess C."/>
            <person name="Bickham C."/>
            <person name="Chaboub L."/>
            <person name="Chen D."/>
            <person name="Coyle M."/>
            <person name="Deiros D.R."/>
            <person name="Dinh H."/>
            <person name="Forbes L."/>
            <person name="Fowler G."/>
            <person name="Francisco L."/>
            <person name="Fu Q."/>
            <person name="Gubbala S."/>
            <person name="Hale W."/>
            <person name="Han Y."/>
            <person name="Hemphill L."/>
            <person name="Highlander S.K."/>
            <person name="Hirani K."/>
            <person name="Hogues M."/>
            <person name="Jackson L."/>
            <person name="Jakkamsetti A."/>
            <person name="Javaid M."/>
            <person name="Jiang H."/>
            <person name="Korchina V."/>
            <person name="Kovar C."/>
            <person name="Lara F."/>
            <person name="Lee S."/>
            <person name="Mata R."/>
            <person name="Mathew T."/>
            <person name="Moen C."/>
            <person name="Morales K."/>
            <person name="Munidasa M."/>
            <person name="Nazareth L."/>
            <person name="Ngo R."/>
            <person name="Nguyen L."/>
            <person name="Okwuonu G."/>
            <person name="Ongeri F."/>
            <person name="Patil S."/>
            <person name="Petrosino J."/>
            <person name="Pham C."/>
            <person name="Pham P."/>
            <person name="Pu L.-L."/>
            <person name="Puazo M."/>
            <person name="Raj R."/>
            <person name="Reid J."/>
            <person name="Rouhana J."/>
            <person name="Saada N."/>
            <person name="Shang Y."/>
            <person name="Simmons D."/>
            <person name="Thornton R."/>
            <person name="Warren J."/>
            <person name="Weissenberger G."/>
            <person name="Zhang J."/>
            <person name="Zhang L."/>
            <person name="Zhou C."/>
            <person name="Zhu D."/>
            <person name="Muzny D."/>
            <person name="Worley K."/>
            <person name="Gibbs R."/>
        </authorList>
    </citation>
    <scope>NUCLEOTIDE SEQUENCE [LARGE SCALE GENOMIC DNA]</scope>
    <source>
        <strain evidence="3">ATCC 8290 / DSM 20176 / CCUG 30140 / JCM 1155 / KCTC 3500 / NBRC 15886 / NCIMB 8040 / NRRL B-1843 / 9</strain>
    </source>
</reference>
<feature type="domain" description="HTH cro/C1-type" evidence="1">
    <location>
        <begin position="13"/>
        <end position="68"/>
    </location>
</feature>
<dbReference type="AlphaFoldDB" id="C0XIK3"/>
<evidence type="ECO:0000259" key="1">
    <source>
        <dbReference type="PROSITE" id="PS50943"/>
    </source>
</evidence>
<dbReference type="EMBL" id="ACGP01000115">
    <property type="protein sequence ID" value="EEI24773.1"/>
    <property type="molecule type" value="Genomic_DNA"/>
</dbReference>